<dbReference type="InterPro" id="IPR010610">
    <property type="entry name" value="EryCIII-like_C"/>
</dbReference>
<evidence type="ECO:0000256" key="4">
    <source>
        <dbReference type="ARBA" id="ARBA00023194"/>
    </source>
</evidence>
<evidence type="ECO:0000256" key="3">
    <source>
        <dbReference type="ARBA" id="ARBA00022679"/>
    </source>
</evidence>
<dbReference type="InterPro" id="IPR030953">
    <property type="entry name" value="Glycosyl_450act"/>
</dbReference>
<dbReference type="PANTHER" id="PTHR48050">
    <property type="entry name" value="STEROL 3-BETA-GLUCOSYLTRANSFERASE"/>
    <property type="match status" value="1"/>
</dbReference>
<comment type="similarity">
    <text evidence="1">Belongs to the glycosyltransferase 28 family.</text>
</comment>
<keyword evidence="8" id="KW-1185">Reference proteome</keyword>
<dbReference type="CDD" id="cd03784">
    <property type="entry name" value="GT1_Gtf-like"/>
    <property type="match status" value="1"/>
</dbReference>
<keyword evidence="4" id="KW-0045">Antibiotic biosynthesis</keyword>
<protein>
    <submittedName>
        <fullName evidence="7">Glycosyl transferase</fullName>
    </submittedName>
</protein>
<reference evidence="7" key="1">
    <citation type="submission" date="2022-06" db="EMBL/GenBank/DDBJ databases">
        <title>Complete genome sequence of Streptomyces nigrescens HEK616.</title>
        <authorList>
            <person name="Asamizu S."/>
            <person name="Onaka H."/>
        </authorList>
    </citation>
    <scope>NUCLEOTIDE SEQUENCE</scope>
    <source>
        <strain evidence="7">HEK616</strain>
    </source>
</reference>
<dbReference type="InterPro" id="IPR048284">
    <property type="entry name" value="EryCIII-like_N"/>
</dbReference>
<dbReference type="EMBL" id="AP026073">
    <property type="protein sequence ID" value="BDM71253.1"/>
    <property type="molecule type" value="Genomic_DNA"/>
</dbReference>
<evidence type="ECO:0000259" key="6">
    <source>
        <dbReference type="Pfam" id="PF21036"/>
    </source>
</evidence>
<dbReference type="InterPro" id="IPR002213">
    <property type="entry name" value="UDP_glucos_trans"/>
</dbReference>
<dbReference type="NCBIfam" id="TIGR04516">
    <property type="entry name" value="glycosyl_450act"/>
    <property type="match status" value="1"/>
</dbReference>
<dbReference type="Pfam" id="PF21036">
    <property type="entry name" value="EryCIII-like_N"/>
    <property type="match status" value="1"/>
</dbReference>
<keyword evidence="2" id="KW-0328">Glycosyltransferase</keyword>
<dbReference type="PANTHER" id="PTHR48050:SF13">
    <property type="entry name" value="STEROL 3-BETA-GLUCOSYLTRANSFERASE UGT80A2"/>
    <property type="match status" value="1"/>
</dbReference>
<dbReference type="RefSeq" id="WP_261954874.1">
    <property type="nucleotide sequence ID" value="NZ_AP026073.1"/>
</dbReference>
<dbReference type="Pfam" id="PF06722">
    <property type="entry name" value="EryCIII-like_C"/>
    <property type="match status" value="1"/>
</dbReference>
<organism evidence="7 8">
    <name type="scientific">Streptomyces nigrescens</name>
    <dbReference type="NCBI Taxonomy" id="1920"/>
    <lineage>
        <taxon>Bacteria</taxon>
        <taxon>Bacillati</taxon>
        <taxon>Actinomycetota</taxon>
        <taxon>Actinomycetes</taxon>
        <taxon>Kitasatosporales</taxon>
        <taxon>Streptomycetaceae</taxon>
        <taxon>Streptomyces</taxon>
    </lineage>
</organism>
<keyword evidence="3 7" id="KW-0808">Transferase</keyword>
<dbReference type="InterPro" id="IPR050426">
    <property type="entry name" value="Glycosyltransferase_28"/>
</dbReference>
<name>A0ABM7ZY11_STRNI</name>
<gene>
    <name evidence="7" type="ORF">HEK616_47400</name>
</gene>
<feature type="domain" description="Erythromycin biosynthesis protein CIII-like N-terminal" evidence="6">
    <location>
        <begin position="21"/>
        <end position="256"/>
    </location>
</feature>
<dbReference type="SUPFAM" id="SSF53756">
    <property type="entry name" value="UDP-Glycosyltransferase/glycogen phosphorylase"/>
    <property type="match status" value="1"/>
</dbReference>
<evidence type="ECO:0000256" key="2">
    <source>
        <dbReference type="ARBA" id="ARBA00022676"/>
    </source>
</evidence>
<evidence type="ECO:0000259" key="5">
    <source>
        <dbReference type="Pfam" id="PF06722"/>
    </source>
</evidence>
<proteinExistence type="inferred from homology"/>
<evidence type="ECO:0000256" key="1">
    <source>
        <dbReference type="ARBA" id="ARBA00006962"/>
    </source>
</evidence>
<sequence length="432" mass="48519">MKVLFTSLEGSHFQLMVPLAWSLRTAGHEVRVACKPDLVDGITQAGLTAVPIPCPPWQEALGRFHEEAIPLCNQIETTELERGQPAWETLLAYENLVVPALWAPLNHEEMVDGVVDFARAWRPDLVLWETFCMVGPIAAAVVGASHARLVCGPDLALQMRPRAMFTRIGRELPPEHREDPTAEWFDWHLERLGCARRFDETMLTGQWTIDTRPARVREDLGVDSVAMRYVPYNGRSVVPDWLRRPADRPRVCLTLGTSITADYAMFDLDTMLAGLLVSMAELDIEVIAAIAPEQRAQLPDLPENVRTVDFVPLNDLLPTCAAVVHHGGYQTKATAELHGVPQIILTGWEWVSEGMGETYAQQSALVAVPLREFTPETVRTHLVRVLHDRSFRETARRLRKEILAMPTPNDIIATVEERTARYRPSPAAKEER</sequence>
<dbReference type="Gene3D" id="3.40.50.2000">
    <property type="entry name" value="Glycogen Phosphorylase B"/>
    <property type="match status" value="2"/>
</dbReference>
<dbReference type="Proteomes" id="UP001059597">
    <property type="component" value="Chromosome"/>
</dbReference>
<evidence type="ECO:0000313" key="7">
    <source>
        <dbReference type="EMBL" id="BDM71253.1"/>
    </source>
</evidence>
<evidence type="ECO:0000313" key="8">
    <source>
        <dbReference type="Proteomes" id="UP001059597"/>
    </source>
</evidence>
<feature type="domain" description="Erythromycin biosynthesis protein CIII-like C-terminal" evidence="5">
    <location>
        <begin position="275"/>
        <end position="417"/>
    </location>
</feature>
<accession>A0ABM7ZY11</accession>
<dbReference type="GO" id="GO:0016740">
    <property type="term" value="F:transferase activity"/>
    <property type="evidence" value="ECO:0007669"/>
    <property type="project" value="UniProtKB-KW"/>
</dbReference>